<keyword evidence="2 7" id="KW-0813">Transport</keyword>
<dbReference type="NCBIfam" id="TIGR04057">
    <property type="entry name" value="SusC_RagA_signa"/>
    <property type="match status" value="1"/>
</dbReference>
<dbReference type="NCBIfam" id="TIGR04056">
    <property type="entry name" value="OMP_RagA_SusC"/>
    <property type="match status" value="1"/>
</dbReference>
<keyword evidence="3 7" id="KW-1134">Transmembrane beta strand</keyword>
<dbReference type="Gene3D" id="2.40.170.20">
    <property type="entry name" value="TonB-dependent receptor, beta-barrel domain"/>
    <property type="match status" value="1"/>
</dbReference>
<evidence type="ECO:0000256" key="7">
    <source>
        <dbReference type="PROSITE-ProRule" id="PRU01360"/>
    </source>
</evidence>
<dbReference type="InterPro" id="IPR036942">
    <property type="entry name" value="Beta-barrel_TonB_sf"/>
</dbReference>
<evidence type="ECO:0000256" key="1">
    <source>
        <dbReference type="ARBA" id="ARBA00004571"/>
    </source>
</evidence>
<accession>A0A5B8VNC8</accession>
<dbReference type="RefSeq" id="WP_146784807.1">
    <property type="nucleotide sequence ID" value="NZ_CP042434.1"/>
</dbReference>
<keyword evidence="4 7" id="KW-0812">Transmembrane</keyword>
<proteinExistence type="inferred from homology"/>
<dbReference type="InterPro" id="IPR023996">
    <property type="entry name" value="TonB-dep_OMP_SusC/RagA"/>
</dbReference>
<dbReference type="OrthoDB" id="9768177at2"/>
<dbReference type="Gene3D" id="2.170.130.10">
    <property type="entry name" value="TonB-dependent receptor, plug domain"/>
    <property type="match status" value="1"/>
</dbReference>
<dbReference type="SUPFAM" id="SSF56935">
    <property type="entry name" value="Porins"/>
    <property type="match status" value="1"/>
</dbReference>
<reference evidence="8 9" key="1">
    <citation type="journal article" date="2017" name="Int. J. Syst. Evol. Microbiol.">
        <title>Arachidicoccus ginsenosidivorans sp. nov., with ginsenoside-converting activity isolated from ginseng cultivating soil.</title>
        <authorList>
            <person name="Siddiqi M.Z."/>
            <person name="Aslam Z."/>
            <person name="Im W.T."/>
        </authorList>
    </citation>
    <scope>NUCLEOTIDE SEQUENCE [LARGE SCALE GENOMIC DNA]</scope>
    <source>
        <strain evidence="8 9">Gsoil 809</strain>
    </source>
</reference>
<evidence type="ECO:0000256" key="5">
    <source>
        <dbReference type="ARBA" id="ARBA00023136"/>
    </source>
</evidence>
<dbReference type="PROSITE" id="PS52016">
    <property type="entry name" value="TONB_DEPENDENT_REC_3"/>
    <property type="match status" value="1"/>
</dbReference>
<keyword evidence="9" id="KW-1185">Reference proteome</keyword>
<organism evidence="8 9">
    <name type="scientific">Arachidicoccus ginsenosidivorans</name>
    <dbReference type="NCBI Taxonomy" id="496057"/>
    <lineage>
        <taxon>Bacteria</taxon>
        <taxon>Pseudomonadati</taxon>
        <taxon>Bacteroidota</taxon>
        <taxon>Chitinophagia</taxon>
        <taxon>Chitinophagales</taxon>
        <taxon>Chitinophagaceae</taxon>
        <taxon>Arachidicoccus</taxon>
    </lineage>
</organism>
<evidence type="ECO:0000313" key="9">
    <source>
        <dbReference type="Proteomes" id="UP000321291"/>
    </source>
</evidence>
<evidence type="ECO:0000256" key="6">
    <source>
        <dbReference type="ARBA" id="ARBA00023237"/>
    </source>
</evidence>
<comment type="similarity">
    <text evidence="7">Belongs to the TonB-dependent receptor family.</text>
</comment>
<dbReference type="InterPro" id="IPR037066">
    <property type="entry name" value="Plug_dom_sf"/>
</dbReference>
<comment type="subcellular location">
    <subcellularLocation>
        <location evidence="1 7">Cell outer membrane</location>
        <topology evidence="1 7">Multi-pass membrane protein</topology>
    </subcellularLocation>
</comment>
<name>A0A5B8VNC8_9BACT</name>
<protein>
    <submittedName>
        <fullName evidence="8">SusC/RagA family TonB-linked outer membrane protein</fullName>
    </submittedName>
</protein>
<evidence type="ECO:0000256" key="2">
    <source>
        <dbReference type="ARBA" id="ARBA00022448"/>
    </source>
</evidence>
<keyword evidence="5 7" id="KW-0472">Membrane</keyword>
<dbReference type="GO" id="GO:0009279">
    <property type="term" value="C:cell outer membrane"/>
    <property type="evidence" value="ECO:0007669"/>
    <property type="project" value="UniProtKB-SubCell"/>
</dbReference>
<sequence>MLNPNDIESIDILKDAAATAIYGSRGSNGVVFITTKHGRGSAVVSYDGFVGAQKQGKLLDVMDLQQYARFESDLARAFGMQPRSEFANPAALGKGTDWQKAIFNTALETSHNISVSGNANKTDYYLSGGYFDQDGTVTGFNFKRYTFRANLNSQVTDWLKMGGTFGGMRSNQDIGMGDNTGVIYYALLTPPDQPVYNADGTFAGPSVSSDGTVLGGLNPVQQALAKTNNLVRNQINGSVYAEIKFLKGFSLRSELNGDFHWSDNLTFNPTYSYGLTGTDPSKWQSNQTASMARRTSNSTYWSWKEILNYNNTWGKHSLNAMAGHETWYSYYDQLGFSGTGFVAGNDLKSIALATEQNPATESNSTSTMESFLARAIYSYDNKYSLTANIRRDKSSNFADGYNVAYFPGVAASWKISNEPFFQNAKGVMDNFKLRLSYGTTGNSSIPAYAYGATLHTVQTWQGVGFVASNVPNLKLQWETAIQSNLGIDFGFLDERLSGSADFYIKTSKDFLFHQPLPAFLVGGPNDYDDQTSVVSSPYVNAGNIRNTGFEFTINSRNITHDKFQWNTTLTFSHYKNKVMSLNGAPAIVQSKSLAYITLADITRTIVGQPVGEFYGYKVKGLVQTEDDLKWLAQHPQNVTGTPQTVTSDRTNANHIWYGDIMYEGNNDGAQNTKYALGSPNPDFTYGLTNTFDYKNWELNVFVYGSQGGKILNALAIQLQGLNSMYQNQLASAANYWTTENTNTDIPAPYGGLGNPNVVMSDRWLESASFLRIQNVRLGYNLPDKFAKKLALKNLKLYLSGQNLFVITGYSGLDPEIGSYNQDPTLQNVDIGRYPSPRVFTFGINAQF</sequence>
<dbReference type="EMBL" id="CP042434">
    <property type="protein sequence ID" value="QEC73097.1"/>
    <property type="molecule type" value="Genomic_DNA"/>
</dbReference>
<evidence type="ECO:0000256" key="4">
    <source>
        <dbReference type="ARBA" id="ARBA00022692"/>
    </source>
</evidence>
<gene>
    <name evidence="8" type="ORF">FSB73_16835</name>
</gene>
<dbReference type="Proteomes" id="UP000321291">
    <property type="component" value="Chromosome"/>
</dbReference>
<evidence type="ECO:0000313" key="8">
    <source>
        <dbReference type="EMBL" id="QEC73097.1"/>
    </source>
</evidence>
<dbReference type="KEGG" id="agi:FSB73_16835"/>
<dbReference type="AlphaFoldDB" id="A0A5B8VNC8"/>
<dbReference type="InterPro" id="IPR039426">
    <property type="entry name" value="TonB-dep_rcpt-like"/>
</dbReference>
<dbReference type="InterPro" id="IPR023997">
    <property type="entry name" value="TonB-dep_OMP_SusC/RagA_CS"/>
</dbReference>
<evidence type="ECO:0000256" key="3">
    <source>
        <dbReference type="ARBA" id="ARBA00022452"/>
    </source>
</evidence>
<keyword evidence="6 7" id="KW-0998">Cell outer membrane</keyword>